<reference evidence="1" key="1">
    <citation type="submission" date="2014-05" db="EMBL/GenBank/DDBJ databases">
        <authorList>
            <person name="Chronopoulou M."/>
        </authorList>
    </citation>
    <scope>NUCLEOTIDE SEQUENCE</scope>
    <source>
        <tissue evidence="1">Whole organism</tissue>
    </source>
</reference>
<protein>
    <submittedName>
        <fullName evidence="1">Uncharacterized protein</fullName>
    </submittedName>
</protein>
<sequence length="36" mass="4218">MKHFEVMCISFGHKTLLRSILLLMLKLNVFRPGSQE</sequence>
<accession>A0A0K2VIH3</accession>
<organism evidence="1">
    <name type="scientific">Lepeophtheirus salmonis</name>
    <name type="common">Salmon louse</name>
    <name type="synonym">Caligus salmonis</name>
    <dbReference type="NCBI Taxonomy" id="72036"/>
    <lineage>
        <taxon>Eukaryota</taxon>
        <taxon>Metazoa</taxon>
        <taxon>Ecdysozoa</taxon>
        <taxon>Arthropoda</taxon>
        <taxon>Crustacea</taxon>
        <taxon>Multicrustacea</taxon>
        <taxon>Hexanauplia</taxon>
        <taxon>Copepoda</taxon>
        <taxon>Siphonostomatoida</taxon>
        <taxon>Caligidae</taxon>
        <taxon>Lepeophtheirus</taxon>
    </lineage>
</organism>
<proteinExistence type="predicted"/>
<evidence type="ECO:0000313" key="1">
    <source>
        <dbReference type="EMBL" id="CDW50002.1"/>
    </source>
</evidence>
<dbReference type="AlphaFoldDB" id="A0A0K2VIH3"/>
<name>A0A0K2VIH3_LEPSM</name>
<dbReference type="EMBL" id="HACA01032641">
    <property type="protein sequence ID" value="CDW50002.1"/>
    <property type="molecule type" value="Transcribed_RNA"/>
</dbReference>